<name>A0A6L6HXR0_9RHOB</name>
<reference evidence="7 8" key="1">
    <citation type="submission" date="2019-11" db="EMBL/GenBank/DDBJ databases">
        <authorList>
            <person name="Lang L."/>
        </authorList>
    </citation>
    <scope>NUCLEOTIDE SEQUENCE [LARGE SCALE GENOMIC DNA]</scope>
    <source>
        <strain evidence="7 8">YIM 132242</strain>
    </source>
</reference>
<keyword evidence="5 6" id="KW-0234">DNA repair</keyword>
<keyword evidence="1 6" id="KW-0540">Nuclease</keyword>
<protein>
    <recommendedName>
        <fullName evidence="6">Very short patch repair endonuclease</fullName>
        <ecNumber evidence="6">3.1.-.-</ecNumber>
    </recommendedName>
</protein>
<dbReference type="RefSeq" id="WP_154766177.1">
    <property type="nucleotide sequence ID" value="NZ_WMBT01000031.1"/>
</dbReference>
<keyword evidence="3 6" id="KW-0227">DNA damage</keyword>
<proteinExistence type="inferred from homology"/>
<dbReference type="GO" id="GO:0004519">
    <property type="term" value="F:endonuclease activity"/>
    <property type="evidence" value="ECO:0007669"/>
    <property type="project" value="UniProtKB-KW"/>
</dbReference>
<dbReference type="PIRSF" id="PIRSF018267">
    <property type="entry name" value="VSR_endonuc"/>
    <property type="match status" value="1"/>
</dbReference>
<keyword evidence="4 6" id="KW-0378">Hydrolase</keyword>
<dbReference type="Gene3D" id="3.40.960.10">
    <property type="entry name" value="VSR Endonuclease"/>
    <property type="match status" value="1"/>
</dbReference>
<dbReference type="AlphaFoldDB" id="A0A6L6HXR0"/>
<comment type="function">
    <text evidence="6">May nick specific sequences that contain T:G mispairs resulting from m5C-deamination.</text>
</comment>
<evidence type="ECO:0000313" key="7">
    <source>
        <dbReference type="EMBL" id="MTE02128.1"/>
    </source>
</evidence>
<dbReference type="InterPro" id="IPR004603">
    <property type="entry name" value="DNA_mismatch_endonuc_vsr"/>
</dbReference>
<evidence type="ECO:0000256" key="1">
    <source>
        <dbReference type="ARBA" id="ARBA00022722"/>
    </source>
</evidence>
<sequence>MDTLTPSQRSARMALVRSKNTRPELVVRRLAHRLGYRFRLHRRELPGSPDLIFPKRRAIIFVHGCFWHQHGCPRGARRPLANANYWSTKLDRNMARDVEVRKQLEELGWRVLVVWECETRDVNALGKRLVGFLGGR</sequence>
<comment type="similarity">
    <text evidence="6">Belongs to the vsr family.</text>
</comment>
<dbReference type="EMBL" id="WMBT01000031">
    <property type="protein sequence ID" value="MTE02128.1"/>
    <property type="molecule type" value="Genomic_DNA"/>
</dbReference>
<evidence type="ECO:0000256" key="5">
    <source>
        <dbReference type="ARBA" id="ARBA00023204"/>
    </source>
</evidence>
<evidence type="ECO:0000256" key="2">
    <source>
        <dbReference type="ARBA" id="ARBA00022759"/>
    </source>
</evidence>
<dbReference type="SUPFAM" id="SSF52980">
    <property type="entry name" value="Restriction endonuclease-like"/>
    <property type="match status" value="1"/>
</dbReference>
<comment type="caution">
    <text evidence="7">The sequence shown here is derived from an EMBL/GenBank/DDBJ whole genome shotgun (WGS) entry which is preliminary data.</text>
</comment>
<gene>
    <name evidence="7" type="primary">vsr</name>
    <name evidence="7" type="ORF">GIY56_17705</name>
</gene>
<evidence type="ECO:0000256" key="4">
    <source>
        <dbReference type="ARBA" id="ARBA00022801"/>
    </source>
</evidence>
<keyword evidence="2 6" id="KW-0255">Endonuclease</keyword>
<dbReference type="EC" id="3.1.-.-" evidence="6"/>
<dbReference type="CDD" id="cd00221">
    <property type="entry name" value="Vsr"/>
    <property type="match status" value="1"/>
</dbReference>
<dbReference type="Proteomes" id="UP000481417">
    <property type="component" value="Unassembled WGS sequence"/>
</dbReference>
<dbReference type="Pfam" id="PF03852">
    <property type="entry name" value="Vsr"/>
    <property type="match status" value="1"/>
</dbReference>
<evidence type="ECO:0000256" key="6">
    <source>
        <dbReference type="PIRNR" id="PIRNR018267"/>
    </source>
</evidence>
<dbReference type="GO" id="GO:0016787">
    <property type="term" value="F:hydrolase activity"/>
    <property type="evidence" value="ECO:0007669"/>
    <property type="project" value="UniProtKB-KW"/>
</dbReference>
<accession>A0A6L6HXR0</accession>
<dbReference type="InterPro" id="IPR011335">
    <property type="entry name" value="Restrct_endonuc-II-like"/>
</dbReference>
<dbReference type="GO" id="GO:0006298">
    <property type="term" value="P:mismatch repair"/>
    <property type="evidence" value="ECO:0007669"/>
    <property type="project" value="UniProtKB-UniRule"/>
</dbReference>
<organism evidence="7 8">
    <name type="scientific">Paracoccus lichenicola</name>
    <dbReference type="NCBI Taxonomy" id="2665644"/>
    <lineage>
        <taxon>Bacteria</taxon>
        <taxon>Pseudomonadati</taxon>
        <taxon>Pseudomonadota</taxon>
        <taxon>Alphaproteobacteria</taxon>
        <taxon>Rhodobacterales</taxon>
        <taxon>Paracoccaceae</taxon>
        <taxon>Paracoccus</taxon>
    </lineage>
</organism>
<evidence type="ECO:0000256" key="3">
    <source>
        <dbReference type="ARBA" id="ARBA00022763"/>
    </source>
</evidence>
<dbReference type="NCBIfam" id="TIGR00632">
    <property type="entry name" value="vsr"/>
    <property type="match status" value="1"/>
</dbReference>
<keyword evidence="8" id="KW-1185">Reference proteome</keyword>
<evidence type="ECO:0000313" key="8">
    <source>
        <dbReference type="Proteomes" id="UP000481417"/>
    </source>
</evidence>